<keyword evidence="1" id="KW-0175">Coiled coil</keyword>
<dbReference type="Gene3D" id="2.60.210.10">
    <property type="entry name" value="Apoptosis, Tumor Necrosis Factor Receptor Associated Protein 2, Chain A"/>
    <property type="match status" value="1"/>
</dbReference>
<dbReference type="SUPFAM" id="SSF49599">
    <property type="entry name" value="TRAF domain-like"/>
    <property type="match status" value="1"/>
</dbReference>
<dbReference type="Pfam" id="PF21355">
    <property type="entry name" value="TRAF-mep_MATH"/>
    <property type="match status" value="1"/>
</dbReference>
<gene>
    <name evidence="3" type="ORF">CHS0354_029398</name>
</gene>
<reference evidence="3" key="1">
    <citation type="journal article" date="2021" name="Genome Biol. Evol.">
        <title>A High-Quality Reference Genome for a Parasitic Bivalve with Doubly Uniparental Inheritance (Bivalvia: Unionida).</title>
        <authorList>
            <person name="Smith C.H."/>
        </authorList>
    </citation>
    <scope>NUCLEOTIDE SEQUENCE</scope>
    <source>
        <strain evidence="3">CHS0354</strain>
    </source>
</reference>
<protein>
    <recommendedName>
        <fullName evidence="2">TRAF1-6 MATH domain-containing protein</fullName>
    </recommendedName>
</protein>
<name>A0AAE0STI9_9BIVA</name>
<accession>A0AAE0STI9</accession>
<dbReference type="InterPro" id="IPR049342">
    <property type="entry name" value="TRAF1-6_MATH_dom"/>
</dbReference>
<dbReference type="Proteomes" id="UP001195483">
    <property type="component" value="Unassembled WGS sequence"/>
</dbReference>
<keyword evidence="4" id="KW-1185">Reference proteome</keyword>
<evidence type="ECO:0000313" key="3">
    <source>
        <dbReference type="EMBL" id="KAK3597831.1"/>
    </source>
</evidence>
<dbReference type="EMBL" id="JAEAOA010001763">
    <property type="protein sequence ID" value="KAK3597831.1"/>
    <property type="molecule type" value="Genomic_DNA"/>
</dbReference>
<feature type="domain" description="TRAF1-6 MATH" evidence="2">
    <location>
        <begin position="134"/>
        <end position="237"/>
    </location>
</feature>
<comment type="caution">
    <text evidence="3">The sequence shown here is derived from an EMBL/GenBank/DDBJ whole genome shotgun (WGS) entry which is preliminary data.</text>
</comment>
<sequence>MRNSQDEHEADHIMLTSLMEQIVVVERNLEENDQNFHEKLVTTEDNLRQKDEQIAALQKQLQEISDSDVVIHFRIGVLEDLVFEHLTRFCPRGLPMQLIADRIQDGVHGMGGNIMEICKFAEKKRQAMTNRHFTLISDPFITSKGVKMKLKVFLNGDEVEGETCMTVYVIMVRGLNDEILNWPFRGKFTLYVFDPEASNYKFVDSFVADPNHFSFQKPCTERNIGYGFLRSIGHSELGRLSLY</sequence>
<reference evidence="3" key="3">
    <citation type="submission" date="2023-05" db="EMBL/GenBank/DDBJ databases">
        <authorList>
            <person name="Smith C.H."/>
        </authorList>
    </citation>
    <scope>NUCLEOTIDE SEQUENCE</scope>
    <source>
        <strain evidence="3">CHS0354</strain>
        <tissue evidence="3">Mantle</tissue>
    </source>
</reference>
<reference evidence="3" key="2">
    <citation type="journal article" date="2021" name="Genome Biol. Evol.">
        <title>Developing a high-quality reference genome for a parasitic bivalve with doubly uniparental inheritance (Bivalvia: Unionida).</title>
        <authorList>
            <person name="Smith C.H."/>
        </authorList>
    </citation>
    <scope>NUCLEOTIDE SEQUENCE</scope>
    <source>
        <strain evidence="3">CHS0354</strain>
        <tissue evidence="3">Mantle</tissue>
    </source>
</reference>
<evidence type="ECO:0000256" key="1">
    <source>
        <dbReference type="SAM" id="Coils"/>
    </source>
</evidence>
<organism evidence="3 4">
    <name type="scientific">Potamilus streckersoni</name>
    <dbReference type="NCBI Taxonomy" id="2493646"/>
    <lineage>
        <taxon>Eukaryota</taxon>
        <taxon>Metazoa</taxon>
        <taxon>Spiralia</taxon>
        <taxon>Lophotrochozoa</taxon>
        <taxon>Mollusca</taxon>
        <taxon>Bivalvia</taxon>
        <taxon>Autobranchia</taxon>
        <taxon>Heteroconchia</taxon>
        <taxon>Palaeoheterodonta</taxon>
        <taxon>Unionida</taxon>
        <taxon>Unionoidea</taxon>
        <taxon>Unionidae</taxon>
        <taxon>Ambleminae</taxon>
        <taxon>Lampsilini</taxon>
        <taxon>Potamilus</taxon>
    </lineage>
</organism>
<dbReference type="InterPro" id="IPR008974">
    <property type="entry name" value="TRAF-like"/>
</dbReference>
<evidence type="ECO:0000259" key="2">
    <source>
        <dbReference type="Pfam" id="PF21355"/>
    </source>
</evidence>
<feature type="coiled-coil region" evidence="1">
    <location>
        <begin position="15"/>
        <end position="67"/>
    </location>
</feature>
<dbReference type="AlphaFoldDB" id="A0AAE0STI9"/>
<proteinExistence type="predicted"/>
<evidence type="ECO:0000313" key="4">
    <source>
        <dbReference type="Proteomes" id="UP001195483"/>
    </source>
</evidence>